<evidence type="ECO:0000313" key="5">
    <source>
        <dbReference type="EMBL" id="KAG6374770.1"/>
    </source>
</evidence>
<dbReference type="SUPFAM" id="SSF48371">
    <property type="entry name" value="ARM repeat"/>
    <property type="match status" value="1"/>
</dbReference>
<feature type="domain" description="Protein HGH1 N-terminal" evidence="3">
    <location>
        <begin position="44"/>
        <end position="284"/>
    </location>
</feature>
<dbReference type="AlphaFoldDB" id="A0A8I2YMB7"/>
<evidence type="ECO:0000256" key="1">
    <source>
        <dbReference type="ARBA" id="ARBA00006712"/>
    </source>
</evidence>
<comment type="similarity">
    <text evidence="1">Belongs to the HGH1 family.</text>
</comment>
<evidence type="ECO:0000259" key="3">
    <source>
        <dbReference type="Pfam" id="PF04063"/>
    </source>
</evidence>
<dbReference type="EMBL" id="JAGFBS010000017">
    <property type="protein sequence ID" value="KAG6374770.1"/>
    <property type="molecule type" value="Genomic_DNA"/>
</dbReference>
<sequence>MKLLCRDQLAIAHDAFRALVNLSDSPLLVPFLTEPSFLAFLVSYILNPDAILADLASMVLSNLTGSSVACAAMLSLQIQVVPLTSTTCPISYHPIQSRSATCSAPVPYPSTDPQLVHALPLLIDAFVQGASLDSNSNSERTRKGDLHFLSSVFANISASPAGRLFFVTPIPSDVMKPESALGYPLSKIVPFTEHQDKIRSGGVAYTMKNCAFYPPAHQAILSPDTDEVAVPPSTTVAPGIDALSCILLPLAGPEELDLEEQEKLPSALQFLPPTKKREPDSVLRLTHVDTLLLLCTTRWARDFLRANGVYEIIRAAHLAESVDKVRQDFLCSGTIPQCRVVKVSEHIERLVQLIKGTEGPETAGGQIDSSITTTEDSDDEDNKIEEV</sequence>
<feature type="region of interest" description="Disordered" evidence="2">
    <location>
        <begin position="358"/>
        <end position="387"/>
    </location>
</feature>
<dbReference type="InterPro" id="IPR007206">
    <property type="entry name" value="Protein_HGH1_C"/>
</dbReference>
<name>A0A8I2YMB7_9AGAM</name>
<evidence type="ECO:0000259" key="4">
    <source>
        <dbReference type="Pfam" id="PF04064"/>
    </source>
</evidence>
<protein>
    <submittedName>
        <fullName evidence="5">Uncharacterized protein</fullName>
    </submittedName>
</protein>
<dbReference type="OrthoDB" id="338814at2759"/>
<dbReference type="InterPro" id="IPR007205">
    <property type="entry name" value="Protein_HGH1_N"/>
</dbReference>
<comment type="caution">
    <text evidence="5">The sequence shown here is derived from an EMBL/GenBank/DDBJ whole genome shotgun (WGS) entry which is preliminary data.</text>
</comment>
<dbReference type="Pfam" id="PF04063">
    <property type="entry name" value="DUF383"/>
    <property type="match status" value="1"/>
</dbReference>
<evidence type="ECO:0000313" key="6">
    <source>
        <dbReference type="Proteomes" id="UP000683000"/>
    </source>
</evidence>
<proteinExistence type="inferred from homology"/>
<evidence type="ECO:0000256" key="2">
    <source>
        <dbReference type="SAM" id="MobiDB-lite"/>
    </source>
</evidence>
<dbReference type="InterPro" id="IPR016024">
    <property type="entry name" value="ARM-type_fold"/>
</dbReference>
<feature type="compositionally biased region" description="Acidic residues" evidence="2">
    <location>
        <begin position="375"/>
        <end position="387"/>
    </location>
</feature>
<feature type="domain" description="Protein HGH1 C-terminal" evidence="4">
    <location>
        <begin position="290"/>
        <end position="361"/>
    </location>
</feature>
<dbReference type="Proteomes" id="UP000683000">
    <property type="component" value="Unassembled WGS sequence"/>
</dbReference>
<organism evidence="5 6">
    <name type="scientific">Boletus reticuloceps</name>
    <dbReference type="NCBI Taxonomy" id="495285"/>
    <lineage>
        <taxon>Eukaryota</taxon>
        <taxon>Fungi</taxon>
        <taxon>Dikarya</taxon>
        <taxon>Basidiomycota</taxon>
        <taxon>Agaricomycotina</taxon>
        <taxon>Agaricomycetes</taxon>
        <taxon>Agaricomycetidae</taxon>
        <taxon>Boletales</taxon>
        <taxon>Boletineae</taxon>
        <taxon>Boletaceae</taxon>
        <taxon>Boletoideae</taxon>
        <taxon>Boletus</taxon>
    </lineage>
</organism>
<reference evidence="5" key="1">
    <citation type="submission" date="2021-03" db="EMBL/GenBank/DDBJ databases">
        <title>Evolutionary innovations through gain and loss of genes in the ectomycorrhizal Boletales.</title>
        <authorList>
            <person name="Wu G."/>
            <person name="Miyauchi S."/>
            <person name="Morin E."/>
            <person name="Yang Z.-L."/>
            <person name="Xu J."/>
            <person name="Martin F.M."/>
        </authorList>
    </citation>
    <scope>NUCLEOTIDE SEQUENCE</scope>
    <source>
        <strain evidence="5">BR01</strain>
    </source>
</reference>
<dbReference type="PANTHER" id="PTHR13387:SF9">
    <property type="entry name" value="PROTEIN HGH1 HOMOLOG"/>
    <property type="match status" value="1"/>
</dbReference>
<gene>
    <name evidence="5" type="ORF">JVT61DRAFT_4146</name>
</gene>
<dbReference type="Pfam" id="PF04064">
    <property type="entry name" value="DUF384"/>
    <property type="match status" value="1"/>
</dbReference>
<keyword evidence="6" id="KW-1185">Reference proteome</keyword>
<dbReference type="PANTHER" id="PTHR13387">
    <property type="entry name" value="PROTEIN HGH1 HOMOLOG"/>
    <property type="match status" value="1"/>
</dbReference>
<dbReference type="InterPro" id="IPR039717">
    <property type="entry name" value="Hgh1"/>
</dbReference>
<accession>A0A8I2YMB7</accession>